<proteinExistence type="predicted"/>
<gene>
    <name evidence="7" type="ORF">D8I30_08005</name>
</gene>
<dbReference type="PROSITE" id="PS50123">
    <property type="entry name" value="CHER"/>
    <property type="match status" value="1"/>
</dbReference>
<dbReference type="PANTHER" id="PTHR24422:SF21">
    <property type="entry name" value="CHEMOTAXIS PROTEIN METHYLTRANSFERASE 1"/>
    <property type="match status" value="1"/>
</dbReference>
<dbReference type="EC" id="2.1.1.80" evidence="2"/>
<evidence type="ECO:0000313" key="8">
    <source>
        <dbReference type="Proteomes" id="UP000276984"/>
    </source>
</evidence>
<dbReference type="InterPro" id="IPR022642">
    <property type="entry name" value="CheR_C"/>
</dbReference>
<dbReference type="InterPro" id="IPR036804">
    <property type="entry name" value="CheR_N_sf"/>
</dbReference>
<dbReference type="PRINTS" id="PR00996">
    <property type="entry name" value="CHERMTFRASE"/>
</dbReference>
<dbReference type="SMART" id="SM00138">
    <property type="entry name" value="MeTrc"/>
    <property type="match status" value="1"/>
</dbReference>
<comment type="catalytic activity">
    <reaction evidence="1">
        <text>L-glutamyl-[protein] + S-adenosyl-L-methionine = [protein]-L-glutamate 5-O-methyl ester + S-adenosyl-L-homocysteine</text>
        <dbReference type="Rhea" id="RHEA:24452"/>
        <dbReference type="Rhea" id="RHEA-COMP:10208"/>
        <dbReference type="Rhea" id="RHEA-COMP:10311"/>
        <dbReference type="ChEBI" id="CHEBI:29973"/>
        <dbReference type="ChEBI" id="CHEBI:57856"/>
        <dbReference type="ChEBI" id="CHEBI:59789"/>
        <dbReference type="ChEBI" id="CHEBI:82795"/>
        <dbReference type="EC" id="2.1.1.80"/>
    </reaction>
</comment>
<dbReference type="PANTHER" id="PTHR24422">
    <property type="entry name" value="CHEMOTAXIS PROTEIN METHYLTRANSFERASE"/>
    <property type="match status" value="1"/>
</dbReference>
<keyword evidence="8" id="KW-1185">Reference proteome</keyword>
<dbReference type="InterPro" id="IPR000780">
    <property type="entry name" value="CheR_MeTrfase"/>
</dbReference>
<dbReference type="Gene3D" id="3.40.50.150">
    <property type="entry name" value="Vaccinia Virus protein VP39"/>
    <property type="match status" value="1"/>
</dbReference>
<accession>A0A494RMA6</accession>
<dbReference type="Pfam" id="PF01739">
    <property type="entry name" value="CheR"/>
    <property type="match status" value="1"/>
</dbReference>
<evidence type="ECO:0000256" key="1">
    <source>
        <dbReference type="ARBA" id="ARBA00001541"/>
    </source>
</evidence>
<evidence type="ECO:0000256" key="4">
    <source>
        <dbReference type="ARBA" id="ARBA00022679"/>
    </source>
</evidence>
<dbReference type="GO" id="GO:0008983">
    <property type="term" value="F:protein-glutamate O-methyltransferase activity"/>
    <property type="evidence" value="ECO:0007669"/>
    <property type="project" value="UniProtKB-EC"/>
</dbReference>
<evidence type="ECO:0000256" key="5">
    <source>
        <dbReference type="ARBA" id="ARBA00022691"/>
    </source>
</evidence>
<evidence type="ECO:0000259" key="6">
    <source>
        <dbReference type="PROSITE" id="PS50123"/>
    </source>
</evidence>
<dbReference type="SUPFAM" id="SSF47757">
    <property type="entry name" value="Chemotaxis receptor methyltransferase CheR, N-terminal domain"/>
    <property type="match status" value="1"/>
</dbReference>
<dbReference type="OrthoDB" id="9816309at2"/>
<reference evidence="7 8" key="1">
    <citation type="submission" date="2018-10" db="EMBL/GenBank/DDBJ databases">
        <title>Complete genome sequence of Brevundimonas naejangsanensis BRV3.</title>
        <authorList>
            <person name="Berrios L."/>
            <person name="Ely B."/>
        </authorList>
    </citation>
    <scope>NUCLEOTIDE SEQUENCE [LARGE SCALE GENOMIC DNA]</scope>
    <source>
        <strain evidence="7 8">BRV3</strain>
    </source>
</reference>
<evidence type="ECO:0000313" key="7">
    <source>
        <dbReference type="EMBL" id="AYG95132.1"/>
    </source>
</evidence>
<dbReference type="AlphaFoldDB" id="A0A494RMA6"/>
<dbReference type="InterPro" id="IPR050903">
    <property type="entry name" value="Bact_Chemotaxis_MeTrfase"/>
</dbReference>
<keyword evidence="4" id="KW-0808">Transferase</keyword>
<name>A0A494RMA6_9CAUL</name>
<keyword evidence="5" id="KW-0949">S-adenosyl-L-methionine</keyword>
<dbReference type="EMBL" id="CP032707">
    <property type="protein sequence ID" value="AYG95132.1"/>
    <property type="molecule type" value="Genomic_DNA"/>
</dbReference>
<dbReference type="Pfam" id="PF03705">
    <property type="entry name" value="CheR_N"/>
    <property type="match status" value="1"/>
</dbReference>
<dbReference type="Proteomes" id="UP000276984">
    <property type="component" value="Chromosome"/>
</dbReference>
<dbReference type="InterPro" id="IPR022641">
    <property type="entry name" value="CheR_N"/>
</dbReference>
<sequence length="278" mass="30859">MTGPDFEHFCRLVKDRSGLVLTPHKGYLVESRLNQVARAEGLSGVPQLLERLRLGGPSVEPLLVRCVEAMATHESFFFRDGTPFDLLAGRVLPRLVEARAATRTLRIWCAACSSGQEPYSIAILLKEMGARLAGWRLEITATDLSRSILKKAEAGLYSDFEVRRGLTDARRERWFVREEQGWRVSPDLRALVGFRPHNLLDGGFPGGFDVIFCRNVLIYFDVEQKRTVLQGMARALAEDGALFLGSAETVLGVTDAFELTPGAAGLFRRPVGERARIA</sequence>
<evidence type="ECO:0000256" key="2">
    <source>
        <dbReference type="ARBA" id="ARBA00012534"/>
    </source>
</evidence>
<dbReference type="SUPFAM" id="SSF53335">
    <property type="entry name" value="S-adenosyl-L-methionine-dependent methyltransferases"/>
    <property type="match status" value="1"/>
</dbReference>
<feature type="domain" description="CheR-type methyltransferase" evidence="6">
    <location>
        <begin position="1"/>
        <end position="270"/>
    </location>
</feature>
<dbReference type="InterPro" id="IPR029063">
    <property type="entry name" value="SAM-dependent_MTases_sf"/>
</dbReference>
<dbReference type="RefSeq" id="WP_121482280.1">
    <property type="nucleotide sequence ID" value="NZ_CP032707.1"/>
</dbReference>
<evidence type="ECO:0000256" key="3">
    <source>
        <dbReference type="ARBA" id="ARBA00022603"/>
    </source>
</evidence>
<organism evidence="7 8">
    <name type="scientific">Brevundimonas naejangsanensis</name>
    <dbReference type="NCBI Taxonomy" id="588932"/>
    <lineage>
        <taxon>Bacteria</taxon>
        <taxon>Pseudomonadati</taxon>
        <taxon>Pseudomonadota</taxon>
        <taxon>Alphaproteobacteria</taxon>
        <taxon>Caulobacterales</taxon>
        <taxon>Caulobacteraceae</taxon>
        <taxon>Brevundimonas</taxon>
    </lineage>
</organism>
<dbReference type="GO" id="GO:0032259">
    <property type="term" value="P:methylation"/>
    <property type="evidence" value="ECO:0007669"/>
    <property type="project" value="UniProtKB-KW"/>
</dbReference>
<dbReference type="Gene3D" id="1.10.155.10">
    <property type="entry name" value="Chemotaxis receptor methyltransferase CheR, N-terminal domain"/>
    <property type="match status" value="1"/>
</dbReference>
<keyword evidence="3" id="KW-0489">Methyltransferase</keyword>
<protein>
    <recommendedName>
        <fullName evidence="2">protein-glutamate O-methyltransferase</fullName>
        <ecNumber evidence="2">2.1.1.80</ecNumber>
    </recommendedName>
</protein>